<feature type="chain" id="PRO_5001937949" description="Porin" evidence="2">
    <location>
        <begin position="37"/>
        <end position="233"/>
    </location>
</feature>
<dbReference type="SUPFAM" id="SSF56959">
    <property type="entry name" value="Leukocidin-like"/>
    <property type="match status" value="1"/>
</dbReference>
<keyword evidence="3" id="KW-0614">Plasmid</keyword>
<keyword evidence="1 2" id="KW-0732">Signal</keyword>
<dbReference type="Gene3D" id="2.10.300.10">
    <property type="entry name" value="Porin MspA ribbon domain"/>
    <property type="match status" value="1"/>
</dbReference>
<organism evidence="3">
    <name type="scientific">Rhodococcus sp. NS1</name>
    <dbReference type="NCBI Taxonomy" id="402236"/>
    <lineage>
        <taxon>Bacteria</taxon>
        <taxon>Bacillati</taxon>
        <taxon>Actinomycetota</taxon>
        <taxon>Actinomycetes</taxon>
        <taxon>Mycobacteriales</taxon>
        <taxon>Nocardiaceae</taxon>
        <taxon>Rhodococcus</taxon>
    </lineage>
</organism>
<evidence type="ECO:0000256" key="1">
    <source>
        <dbReference type="ARBA" id="ARBA00022729"/>
    </source>
</evidence>
<gene>
    <name evidence="3" type="ORF">LRS1606.230</name>
</gene>
<evidence type="ECO:0008006" key="4">
    <source>
        <dbReference type="Google" id="ProtNLM"/>
    </source>
</evidence>
<protein>
    <recommendedName>
        <fullName evidence="4">Porin</fullName>
    </recommendedName>
</protein>
<name>A0A097SQ59_9NOCA</name>
<dbReference type="Gene3D" id="2.60.40.1650">
    <property type="entry name" value="Porin MspA (Ig-like beta-sandwich domain)"/>
    <property type="match status" value="1"/>
</dbReference>
<geneLocation type="plasmid" evidence="3">
    <name>pNSL1</name>
</geneLocation>
<proteinExistence type="predicted"/>
<dbReference type="Pfam" id="PF09203">
    <property type="entry name" value="MspA"/>
    <property type="match status" value="1"/>
</dbReference>
<accession>A0A097SQ59</accession>
<dbReference type="InterPro" id="IPR036435">
    <property type="entry name" value="Leukocidin/porin_MspA_sf"/>
</dbReference>
<sequence length="233" mass="23351">MKTSVISGLRRGLKMAGVGATIAVALGFASAGAANADTFVPLPDGNISQTLPDGTVVTVTRTGETANISPSMGATPLHRNVWVSGNAKVELSGPGAQIGGRIQPGYIVACQLSLTANLNGGLNAGGGVTGTATATTQSGTIGANAGAGITLAPNQAYDYKVIDITTTDAFGAETHRNFNTFKGASGSVTWGDTTLGVTGCAGYAQARSYVKVTVDTPTATQQVTLWGQPFSIG</sequence>
<evidence type="ECO:0000256" key="2">
    <source>
        <dbReference type="SAM" id="SignalP"/>
    </source>
</evidence>
<reference evidence="3" key="1">
    <citation type="submission" date="2014-03" db="EMBL/GenBank/DDBJ databases">
        <authorList>
            <person name="Zhang G."/>
            <person name="Zhu L."/>
            <person name="Fang P."/>
        </authorList>
    </citation>
    <scope>NUCLEOTIDE SEQUENCE</scope>
    <source>
        <strain evidence="3">NS1</strain>
        <plasmid evidence="3">pNSL1</plasmid>
    </source>
</reference>
<dbReference type="InterPro" id="IPR015286">
    <property type="entry name" value="Porin_fam_mycobact-type"/>
</dbReference>
<dbReference type="EMBL" id="KJ605395">
    <property type="protein sequence ID" value="AIU93664.1"/>
    <property type="molecule type" value="Genomic_DNA"/>
</dbReference>
<dbReference type="AlphaFoldDB" id="A0A097SQ59"/>
<feature type="signal peptide" evidence="2">
    <location>
        <begin position="1"/>
        <end position="36"/>
    </location>
</feature>
<evidence type="ECO:0000313" key="3">
    <source>
        <dbReference type="EMBL" id="AIU93664.1"/>
    </source>
</evidence>